<dbReference type="AlphaFoldDB" id="A0A427Y098"/>
<feature type="compositionally biased region" description="Pro residues" evidence="1">
    <location>
        <begin position="325"/>
        <end position="334"/>
    </location>
</feature>
<feature type="compositionally biased region" description="Pro residues" evidence="1">
    <location>
        <begin position="260"/>
        <end position="269"/>
    </location>
</feature>
<feature type="compositionally biased region" description="Low complexity" evidence="1">
    <location>
        <begin position="109"/>
        <end position="144"/>
    </location>
</feature>
<comment type="caution">
    <text evidence="2">The sequence shown here is derived from an EMBL/GenBank/DDBJ whole genome shotgun (WGS) entry which is preliminary data.</text>
</comment>
<dbReference type="Proteomes" id="UP000279236">
    <property type="component" value="Unassembled WGS sequence"/>
</dbReference>
<gene>
    <name evidence="2" type="ORF">EHS24_006003</name>
</gene>
<evidence type="ECO:0000313" key="2">
    <source>
        <dbReference type="EMBL" id="RSH84482.1"/>
    </source>
</evidence>
<keyword evidence="3" id="KW-1185">Reference proteome</keyword>
<name>A0A427Y098_9TREE</name>
<dbReference type="EMBL" id="RSCE01000003">
    <property type="protein sequence ID" value="RSH84482.1"/>
    <property type="molecule type" value="Genomic_DNA"/>
</dbReference>
<sequence length="457" mass="49402">MASPYPSAGSLSDTKPSITYPTPPNKVSRSPPSPLAGRLHKLSMGGKLRLGATAFNPRKRRIDPDDDRDEVADADPNFGSYFTSPRDKAAKRRALLAADAEMDMDSDPPHASSSASSSSDEDLLALALLRTQSPSPQNFSSSYSKNGPPQLRTFTSRSSTAFQSPQPDELEHQGVRRVIHHSSLPDGLYLEAGPESYDPDSYQYSDPPSAAPAAQPGPSPRRGPSSHGTALPLEEDKNRNAMAIILGLVAHMQNGAPLHTAPPTPPGPTQKPFASTAKHQNVATSRSHASHHSSSAQASSSKPRTSPVVQRERKREESPDIVAITPPPPPPQPEPILVEDDSDSDQEDIVELEVSSGEEPAYHQDHRGRASVPHNQGERAMVRLGKKKVERLIKLRCMGLVATDRESRHRLNKMRDVAAEIGANPNNQADVDAVDKADSLLRKLARAKLTDAVNKLF</sequence>
<feature type="compositionally biased region" description="Low complexity" evidence="1">
    <location>
        <begin position="201"/>
        <end position="214"/>
    </location>
</feature>
<feature type="region of interest" description="Disordered" evidence="1">
    <location>
        <begin position="1"/>
        <end position="238"/>
    </location>
</feature>
<feature type="compositionally biased region" description="Polar residues" evidence="1">
    <location>
        <begin position="152"/>
        <end position="166"/>
    </location>
</feature>
<feature type="region of interest" description="Disordered" evidence="1">
    <location>
        <begin position="255"/>
        <end position="347"/>
    </location>
</feature>
<feature type="compositionally biased region" description="Acidic residues" evidence="1">
    <location>
        <begin position="64"/>
        <end position="73"/>
    </location>
</feature>
<reference evidence="2 3" key="1">
    <citation type="submission" date="2018-11" db="EMBL/GenBank/DDBJ databases">
        <title>Genome sequence of Apiotrichum porosum DSM 27194.</title>
        <authorList>
            <person name="Aliyu H."/>
            <person name="Gorte O."/>
            <person name="Ochsenreither K."/>
        </authorList>
    </citation>
    <scope>NUCLEOTIDE SEQUENCE [LARGE SCALE GENOMIC DNA]</scope>
    <source>
        <strain evidence="2 3">DSM 27194</strain>
    </source>
</reference>
<feature type="compositionally biased region" description="Acidic residues" evidence="1">
    <location>
        <begin position="337"/>
        <end position="347"/>
    </location>
</feature>
<protein>
    <submittedName>
        <fullName evidence="2">Uncharacterized protein</fullName>
    </submittedName>
</protein>
<organism evidence="2 3">
    <name type="scientific">Apiotrichum porosum</name>
    <dbReference type="NCBI Taxonomy" id="105984"/>
    <lineage>
        <taxon>Eukaryota</taxon>
        <taxon>Fungi</taxon>
        <taxon>Dikarya</taxon>
        <taxon>Basidiomycota</taxon>
        <taxon>Agaricomycotina</taxon>
        <taxon>Tremellomycetes</taxon>
        <taxon>Trichosporonales</taxon>
        <taxon>Trichosporonaceae</taxon>
        <taxon>Apiotrichum</taxon>
    </lineage>
</organism>
<feature type="compositionally biased region" description="Polar residues" evidence="1">
    <location>
        <begin position="9"/>
        <end position="30"/>
    </location>
</feature>
<feature type="compositionally biased region" description="Low complexity" evidence="1">
    <location>
        <begin position="292"/>
        <end position="301"/>
    </location>
</feature>
<proteinExistence type="predicted"/>
<dbReference type="RefSeq" id="XP_028477930.1">
    <property type="nucleotide sequence ID" value="XM_028621478.1"/>
</dbReference>
<evidence type="ECO:0000313" key="3">
    <source>
        <dbReference type="Proteomes" id="UP000279236"/>
    </source>
</evidence>
<dbReference type="GeneID" id="39590546"/>
<accession>A0A427Y098</accession>
<evidence type="ECO:0000256" key="1">
    <source>
        <dbReference type="SAM" id="MobiDB-lite"/>
    </source>
</evidence>